<dbReference type="Pfam" id="PF00148">
    <property type="entry name" value="Oxidored_nitro"/>
    <property type="match status" value="1"/>
</dbReference>
<keyword evidence="3" id="KW-1185">Reference proteome</keyword>
<protein>
    <recommendedName>
        <fullName evidence="1">Nitrogenase/oxidoreductase component 1 domain-containing protein</fullName>
    </recommendedName>
</protein>
<accession>A0A2S6MXC2</accession>
<name>A0A2S6MXC2_9HYPH</name>
<dbReference type="Proteomes" id="UP000239089">
    <property type="component" value="Unassembled WGS sequence"/>
</dbReference>
<evidence type="ECO:0000313" key="2">
    <source>
        <dbReference type="EMBL" id="PPQ27007.1"/>
    </source>
</evidence>
<dbReference type="InterPro" id="IPR000510">
    <property type="entry name" value="Nase/OxRdtase_comp1"/>
</dbReference>
<evidence type="ECO:0000313" key="3">
    <source>
        <dbReference type="Proteomes" id="UP000239089"/>
    </source>
</evidence>
<dbReference type="Gene3D" id="3.40.50.1980">
    <property type="entry name" value="Nitrogenase molybdenum iron protein domain"/>
    <property type="match status" value="1"/>
</dbReference>
<feature type="domain" description="Nitrogenase/oxidoreductase component 1" evidence="1">
    <location>
        <begin position="18"/>
        <end position="110"/>
    </location>
</feature>
<dbReference type="PANTHER" id="PTHR42956">
    <property type="entry name" value="NITROGENASE IRON-MOLYBDENUM COFACTOR BIOSYNTHESIS PROTEIN NIFE"/>
    <property type="match status" value="1"/>
</dbReference>
<dbReference type="AlphaFoldDB" id="A0A2S6MXC2"/>
<sequence>MAPGKTTCVSNKPVPGGCAFRGAKLALQPITDALHLVHGPMVCQGHGWDSRPTMSAGSTLHRLALSTDIGELDIVFGGDARLTKALDALVARHDPPAIFVYQTCLPGMSGGGACQSPTVSTRRSHNKSAMPARAE</sequence>
<dbReference type="OrthoDB" id="9762718at2"/>
<dbReference type="SUPFAM" id="SSF53807">
    <property type="entry name" value="Helical backbone' metal receptor"/>
    <property type="match status" value="1"/>
</dbReference>
<evidence type="ECO:0000259" key="1">
    <source>
        <dbReference type="Pfam" id="PF00148"/>
    </source>
</evidence>
<reference evidence="2 3" key="1">
    <citation type="journal article" date="2018" name="Arch. Microbiol.">
        <title>New insights into the metabolic potential of the phototrophic purple bacterium Rhodopila globiformis DSM 161(T) from its draft genome sequence and evidence for a vanadium-dependent nitrogenase.</title>
        <authorList>
            <person name="Imhoff J.F."/>
            <person name="Rahn T."/>
            <person name="Kunzel S."/>
            <person name="Neulinger S.C."/>
        </authorList>
    </citation>
    <scope>NUCLEOTIDE SEQUENCE [LARGE SCALE GENOMIC DNA]</scope>
    <source>
        <strain evidence="2 3">DSM 16996</strain>
    </source>
</reference>
<organism evidence="2 3">
    <name type="scientific">Rhodoblastus sphagnicola</name>
    <dbReference type="NCBI Taxonomy" id="333368"/>
    <lineage>
        <taxon>Bacteria</taxon>
        <taxon>Pseudomonadati</taxon>
        <taxon>Pseudomonadota</taxon>
        <taxon>Alphaproteobacteria</taxon>
        <taxon>Hyphomicrobiales</taxon>
        <taxon>Rhodoblastaceae</taxon>
        <taxon>Rhodoblastus</taxon>
    </lineage>
</organism>
<dbReference type="InterPro" id="IPR049939">
    <property type="entry name" value="NifE-like"/>
</dbReference>
<dbReference type="PANTHER" id="PTHR42956:SF1">
    <property type="entry name" value="NITROGENASE IRON-MOLYBDENUM COFACTOR BIOSYNTHESIS PROTEIN NIFE"/>
    <property type="match status" value="1"/>
</dbReference>
<dbReference type="EMBL" id="NHSJ01000129">
    <property type="protein sequence ID" value="PPQ27007.1"/>
    <property type="molecule type" value="Genomic_DNA"/>
</dbReference>
<comment type="caution">
    <text evidence="2">The sequence shown here is derived from an EMBL/GenBank/DDBJ whole genome shotgun (WGS) entry which is preliminary data.</text>
</comment>
<gene>
    <name evidence="2" type="ORF">CCR94_21450</name>
</gene>
<dbReference type="RefSeq" id="WP_104510201.1">
    <property type="nucleotide sequence ID" value="NZ_JACIGC010000012.1"/>
</dbReference>
<proteinExistence type="predicted"/>
<dbReference type="GO" id="GO:0016491">
    <property type="term" value="F:oxidoreductase activity"/>
    <property type="evidence" value="ECO:0007669"/>
    <property type="project" value="InterPro"/>
</dbReference>